<dbReference type="Gene3D" id="1.20.5.1700">
    <property type="match status" value="1"/>
</dbReference>
<feature type="compositionally biased region" description="Polar residues" evidence="13">
    <location>
        <begin position="492"/>
        <end position="515"/>
    </location>
</feature>
<dbReference type="SUPFAM" id="SSF56104">
    <property type="entry name" value="SAICAR synthase-like"/>
    <property type="match status" value="1"/>
</dbReference>
<dbReference type="PANTHER" id="PTHR43599">
    <property type="entry name" value="MULTIFUNCTIONAL PROTEIN ADE2"/>
    <property type="match status" value="1"/>
</dbReference>
<keyword evidence="6" id="KW-0547">Nucleotide-binding</keyword>
<dbReference type="OrthoDB" id="9991235at2759"/>
<comment type="pathway">
    <text evidence="1">Purine metabolism; IMP biosynthesis via de novo pathway; 5-amino-1-(5-phospho-D-ribosyl)imidazole-4-carboxamide from 5-amino-1-(5-phospho-D-ribosyl)imidazole-4-carboxylate: step 1/2.</text>
</comment>
<dbReference type="SUPFAM" id="SSF52255">
    <property type="entry name" value="N5-CAIR mutase (phosphoribosylaminoimidazole carboxylase, PurE)"/>
    <property type="match status" value="1"/>
</dbReference>
<evidence type="ECO:0000256" key="7">
    <source>
        <dbReference type="ARBA" id="ARBA00022755"/>
    </source>
</evidence>
<dbReference type="InterPro" id="IPR000031">
    <property type="entry name" value="PurE_dom"/>
</dbReference>
<dbReference type="STRING" id="947166.A0A1D1W1T2"/>
<evidence type="ECO:0000256" key="9">
    <source>
        <dbReference type="ARBA" id="ARBA00022840"/>
    </source>
</evidence>
<keyword evidence="11" id="KW-0511">Multifunctional enzyme</keyword>
<feature type="compositionally biased region" description="Polar residues" evidence="13">
    <location>
        <begin position="129"/>
        <end position="144"/>
    </location>
</feature>
<evidence type="ECO:0000256" key="1">
    <source>
        <dbReference type="ARBA" id="ARBA00004672"/>
    </source>
</evidence>
<evidence type="ECO:0000256" key="10">
    <source>
        <dbReference type="ARBA" id="ARBA00023239"/>
    </source>
</evidence>
<comment type="similarity">
    <text evidence="4">In the N-terminal section; belongs to the SAICAR synthetase family.</text>
</comment>
<dbReference type="UniPathway" id="UPA00074">
    <property type="reaction ID" value="UER00130"/>
</dbReference>
<feature type="compositionally biased region" description="Basic and acidic residues" evidence="13">
    <location>
        <begin position="231"/>
        <end position="250"/>
    </location>
</feature>
<dbReference type="GO" id="GO:0005524">
    <property type="term" value="F:ATP binding"/>
    <property type="evidence" value="ECO:0007669"/>
    <property type="project" value="UniProtKB-KW"/>
</dbReference>
<feature type="compositionally biased region" description="Low complexity" evidence="13">
    <location>
        <begin position="288"/>
        <end position="302"/>
    </location>
</feature>
<keyword evidence="5" id="KW-0436">Ligase</keyword>
<keyword evidence="10" id="KW-0456">Lyase</keyword>
<feature type="coiled-coil region" evidence="12">
    <location>
        <begin position="380"/>
        <end position="479"/>
    </location>
</feature>
<reference evidence="15 16" key="1">
    <citation type="journal article" date="2016" name="Nat. Commun.">
        <title>Extremotolerant tardigrade genome and improved radiotolerance of human cultured cells by tardigrade-unique protein.</title>
        <authorList>
            <person name="Hashimoto T."/>
            <person name="Horikawa D.D."/>
            <person name="Saito Y."/>
            <person name="Kuwahara H."/>
            <person name="Kozuka-Hata H."/>
            <person name="Shin-I T."/>
            <person name="Minakuchi Y."/>
            <person name="Ohishi K."/>
            <person name="Motoyama A."/>
            <person name="Aizu T."/>
            <person name="Enomoto A."/>
            <person name="Kondo K."/>
            <person name="Tanaka S."/>
            <person name="Hara Y."/>
            <person name="Koshikawa S."/>
            <person name="Sagara H."/>
            <person name="Miura T."/>
            <person name="Yokobori S."/>
            <person name="Miyagawa K."/>
            <person name="Suzuki Y."/>
            <person name="Kubo T."/>
            <person name="Oyama M."/>
            <person name="Kohara Y."/>
            <person name="Fujiyama A."/>
            <person name="Arakawa K."/>
            <person name="Katayama T."/>
            <person name="Toyoda A."/>
            <person name="Kunieda T."/>
        </authorList>
    </citation>
    <scope>NUCLEOTIDE SEQUENCE [LARGE SCALE GENOMIC DNA]</scope>
    <source>
        <strain evidence="15 16">YOKOZUNA-1</strain>
    </source>
</reference>
<dbReference type="PANTHER" id="PTHR43599:SF3">
    <property type="entry name" value="SI:DKEY-6E2.2"/>
    <property type="match status" value="1"/>
</dbReference>
<feature type="region of interest" description="Disordered" evidence="13">
    <location>
        <begin position="129"/>
        <end position="312"/>
    </location>
</feature>
<accession>A0A1D1W1T2</accession>
<keyword evidence="12" id="KW-0175">Coiled coil</keyword>
<dbReference type="SMART" id="SM01001">
    <property type="entry name" value="AIRC"/>
    <property type="match status" value="1"/>
</dbReference>
<evidence type="ECO:0000256" key="2">
    <source>
        <dbReference type="ARBA" id="ARBA00004747"/>
    </source>
</evidence>
<feature type="domain" description="PurE" evidence="14">
    <location>
        <begin position="1000"/>
        <end position="1146"/>
    </location>
</feature>
<comment type="caution">
    <text evidence="15">The sequence shown here is derived from an EMBL/GenBank/DDBJ whole genome shotgun (WGS) entry which is preliminary data.</text>
</comment>
<feature type="compositionally biased region" description="Low complexity" evidence="13">
    <location>
        <begin position="258"/>
        <end position="270"/>
    </location>
</feature>
<keyword evidence="9" id="KW-0067">ATP-binding</keyword>
<evidence type="ECO:0000313" key="15">
    <source>
        <dbReference type="EMBL" id="GAV06078.1"/>
    </source>
</evidence>
<evidence type="ECO:0000313" key="16">
    <source>
        <dbReference type="Proteomes" id="UP000186922"/>
    </source>
</evidence>
<dbReference type="Pfam" id="PF07202">
    <property type="entry name" value="Tcp10_C"/>
    <property type="match status" value="2"/>
</dbReference>
<dbReference type="GO" id="GO:0006189">
    <property type="term" value="P:'de novo' IMP biosynthetic process"/>
    <property type="evidence" value="ECO:0007669"/>
    <property type="project" value="UniProtKB-UniPathway"/>
</dbReference>
<feature type="coiled-coil region" evidence="12">
    <location>
        <begin position="327"/>
        <end position="354"/>
    </location>
</feature>
<dbReference type="EMBL" id="BDGG01000013">
    <property type="protein sequence ID" value="GAV06078.1"/>
    <property type="molecule type" value="Genomic_DNA"/>
</dbReference>
<dbReference type="Pfam" id="PF01259">
    <property type="entry name" value="SAICAR_synt"/>
    <property type="match status" value="1"/>
</dbReference>
<dbReference type="InterPro" id="IPR050089">
    <property type="entry name" value="SAICAR_synthetase"/>
</dbReference>
<dbReference type="InterPro" id="IPR009852">
    <property type="entry name" value="CENPJ_C_dom"/>
</dbReference>
<keyword evidence="8" id="KW-0210">Decarboxylase</keyword>
<dbReference type="Gene3D" id="3.30.200.20">
    <property type="entry name" value="Phosphorylase Kinase, domain 1"/>
    <property type="match status" value="1"/>
</dbReference>
<feature type="region of interest" description="Disordered" evidence="13">
    <location>
        <begin position="487"/>
        <end position="523"/>
    </location>
</feature>
<evidence type="ECO:0000256" key="8">
    <source>
        <dbReference type="ARBA" id="ARBA00022793"/>
    </source>
</evidence>
<dbReference type="CDD" id="cd01416">
    <property type="entry name" value="SAICAR_synt_Ade5"/>
    <property type="match status" value="1"/>
</dbReference>
<dbReference type="GO" id="GO:0004639">
    <property type="term" value="F:phosphoribosylaminoimidazolesuccinocarboxamide synthase activity"/>
    <property type="evidence" value="ECO:0007669"/>
    <property type="project" value="InterPro"/>
</dbReference>
<keyword evidence="16" id="KW-1185">Reference proteome</keyword>
<protein>
    <recommendedName>
        <fullName evidence="14">PurE domain-containing protein</fullName>
    </recommendedName>
</protein>
<evidence type="ECO:0000256" key="11">
    <source>
        <dbReference type="ARBA" id="ARBA00023268"/>
    </source>
</evidence>
<evidence type="ECO:0000256" key="13">
    <source>
        <dbReference type="SAM" id="MobiDB-lite"/>
    </source>
</evidence>
<dbReference type="PROSITE" id="PS01057">
    <property type="entry name" value="SAICAR_SYNTHETASE_1"/>
    <property type="match status" value="1"/>
</dbReference>
<keyword evidence="7" id="KW-0658">Purine biosynthesis</keyword>
<dbReference type="Gene3D" id="3.30.470.20">
    <property type="entry name" value="ATP-grasp fold, B domain"/>
    <property type="match status" value="1"/>
</dbReference>
<feature type="compositionally biased region" description="Basic and acidic residues" evidence="13">
    <location>
        <begin position="271"/>
        <end position="287"/>
    </location>
</feature>
<dbReference type="InterPro" id="IPR018236">
    <property type="entry name" value="SAICAR_synthetase_CS"/>
</dbReference>
<dbReference type="Gene3D" id="2.60.450.20">
    <property type="match status" value="1"/>
</dbReference>
<evidence type="ECO:0000256" key="4">
    <source>
        <dbReference type="ARBA" id="ARBA00011020"/>
    </source>
</evidence>
<dbReference type="FunFam" id="3.30.470.20:FF:000020">
    <property type="entry name" value="Probable multifunctional protein ADE2"/>
    <property type="match status" value="1"/>
</dbReference>
<comment type="pathway">
    <text evidence="2">Purine metabolism; IMP biosynthesis via de novo pathway; 5-amino-1-(5-phospho-D-ribosyl)imidazole-4-carboxylate from 5-amino-1-(5-phospho-D-ribosyl)imidazole (carboxylase route): step 1/1.</text>
</comment>
<dbReference type="HAMAP" id="MF_00137">
    <property type="entry name" value="SAICAR_synth"/>
    <property type="match status" value="1"/>
</dbReference>
<comment type="similarity">
    <text evidence="3">In the C-terminal section; belongs to the AIR carboxylase family. Class II subfamily.</text>
</comment>
<dbReference type="Gene3D" id="3.40.50.1970">
    <property type="match status" value="1"/>
</dbReference>
<evidence type="ECO:0000256" key="6">
    <source>
        <dbReference type="ARBA" id="ARBA00022741"/>
    </source>
</evidence>
<dbReference type="GO" id="GO:0016831">
    <property type="term" value="F:carboxy-lyase activity"/>
    <property type="evidence" value="ECO:0007669"/>
    <property type="project" value="UniProtKB-KW"/>
</dbReference>
<evidence type="ECO:0000259" key="14">
    <source>
        <dbReference type="SMART" id="SM01001"/>
    </source>
</evidence>
<sequence length="1152" mass="129299">MALIDLSDCYDPPSIHIRPCEELDITPTSCSKTLQQIRAVVLSDGDHSPEISSIHDVTASGDTSSFRELYGFEVLEQAAEEHDSFISSVSYATRLWSQHGLSLMPPSSFEEQPPATTEKDFLNVEELNSEPNAQAQTESVTNSGRGEATDCTEDLSEDESPVKPSEDTPLIAPNVARDNDEEDSDHNDNDDTQSIGSVSEFHDSLPVVTTASTPHAKHNMPARDLNNFDDVSERTEKSEEKRNNSRDSKVVRQLFLPSSEESSQVQSSAEQEGRIPHRKKSTTDSKKTTASSATSTSGGTRSIKPIGNRQARMHTARAVKLEDGVLATHMQSKVAELKSEIAKFKTENAKLMKSRLEYDALVKLLNKEKDEFYTERSFHLKELEERKRQEMKKVEMERKIIQKHVTFQKEDELRRIAAHNQELSTEVDNLREELRKADGRHNAVAQWLRDRIKALEADNDRLKDQNDVLSEDKQELVRQVIRLSKGGKEIPTNKQAPLTPASNADTSIIPSTPSSDAPAGLPKKAEKIKNDCEGTSSPKNVRFDPDSVQHISLNDDSLLSQAQEQVEANGTVEQRFKDGRVVRKYKNGTRKEISRDGKCSTTTYFNGDVRQVLPDKEVYYYASNQTVHTIYPDGSNVYQFANNQTEKNLVDGSREIQYGDMLIKTVYPNGDEQCKYPDGNVEYWSEKDQTRTIYFSNGEVETHTKEWKRRDFPDGSQKTVFASGRCETRMNGKSDMPLGAVLSEGKTKIVYELPHRPGHVLIKSKDRITAGDGAKFDDMAGKAAISNQTASSIFQFLNEVGIKNHFVEQYDDSSFLARRCHMIPIEFVTRRLATGSFLKRNPGVPEKHVFNPPLLETFFKDDANHDPQWSSEQIVTATFEDLNDKDFKFKLSREKLDAVLEETRAIFEILERAWKTRDCTLVDMKIEFGIDHETGEIILADIIDSDSWRLWPQGDRAKMKDKQVYREMAQVTQEGLSTVKKNFQWIANELQVIFAHEITAEAAIFMGSPSDKDHCEKIKQEIAKFGINSTLVVASAHKSTEYTLRKAAEFEGKDVPVVFVAVAGRSNGLGPVLSGNVLAPVINCPPPSPELSEDIWSSLRVPTGLGCTTVLYPGACAFAVASILALSDFKIWAYFKARQTNQKTSIILANKQ</sequence>
<dbReference type="FunFam" id="3.30.200.20:FF:000183">
    <property type="entry name" value="Probable multifunctional protein ADE2"/>
    <property type="match status" value="1"/>
</dbReference>
<dbReference type="Proteomes" id="UP000186922">
    <property type="component" value="Unassembled WGS sequence"/>
</dbReference>
<dbReference type="AlphaFoldDB" id="A0A1D1W1T2"/>
<gene>
    <name evidence="15" type="primary">RvY_16113-1</name>
    <name evidence="15" type="synonym">RvY_16113.1</name>
    <name evidence="15" type="ORF">RvY_16113</name>
</gene>
<evidence type="ECO:0000256" key="12">
    <source>
        <dbReference type="SAM" id="Coils"/>
    </source>
</evidence>
<organism evidence="15 16">
    <name type="scientific">Ramazzottius varieornatus</name>
    <name type="common">Water bear</name>
    <name type="synonym">Tardigrade</name>
    <dbReference type="NCBI Taxonomy" id="947166"/>
    <lineage>
        <taxon>Eukaryota</taxon>
        <taxon>Metazoa</taxon>
        <taxon>Ecdysozoa</taxon>
        <taxon>Tardigrada</taxon>
        <taxon>Eutardigrada</taxon>
        <taxon>Parachela</taxon>
        <taxon>Hypsibioidea</taxon>
        <taxon>Ramazzottiidae</taxon>
        <taxon>Ramazzottius</taxon>
    </lineage>
</organism>
<name>A0A1D1W1T2_RAMVA</name>
<dbReference type="Pfam" id="PF00731">
    <property type="entry name" value="AIRC"/>
    <property type="match status" value="1"/>
</dbReference>
<evidence type="ECO:0000256" key="5">
    <source>
        <dbReference type="ARBA" id="ARBA00022598"/>
    </source>
</evidence>
<dbReference type="GO" id="GO:0005829">
    <property type="term" value="C:cytosol"/>
    <property type="evidence" value="ECO:0007669"/>
    <property type="project" value="TreeGrafter"/>
</dbReference>
<dbReference type="PROSITE" id="PS01058">
    <property type="entry name" value="SAICAR_SYNTHETASE_2"/>
    <property type="match status" value="1"/>
</dbReference>
<dbReference type="InterPro" id="IPR047002">
    <property type="entry name" value="Tcp10_C_sf"/>
</dbReference>
<dbReference type="InterPro" id="IPR028923">
    <property type="entry name" value="SAICAR_synt/ADE2_N"/>
</dbReference>
<feature type="compositionally biased region" description="Acidic residues" evidence="13">
    <location>
        <begin position="150"/>
        <end position="159"/>
    </location>
</feature>
<evidence type="ECO:0000256" key="3">
    <source>
        <dbReference type="ARBA" id="ARBA00010478"/>
    </source>
</evidence>
<proteinExistence type="inferred from homology"/>
<feature type="compositionally biased region" description="Acidic residues" evidence="13">
    <location>
        <begin position="179"/>
        <end position="191"/>
    </location>
</feature>